<feature type="chain" id="PRO_5012097866" evidence="3">
    <location>
        <begin position="21"/>
        <end position="701"/>
    </location>
</feature>
<feature type="domain" description="Prenyltransferase alpha-alpha toroid" evidence="4">
    <location>
        <begin position="24"/>
        <end position="128"/>
    </location>
</feature>
<evidence type="ECO:0000256" key="2">
    <source>
        <dbReference type="ARBA" id="ARBA00022737"/>
    </source>
</evidence>
<dbReference type="Gene3D" id="2.60.120.560">
    <property type="entry name" value="Exo-inulinase, domain 1"/>
    <property type="match status" value="1"/>
</dbReference>
<feature type="signal peptide" evidence="3">
    <location>
        <begin position="1"/>
        <end position="20"/>
    </location>
</feature>
<evidence type="ECO:0000259" key="5">
    <source>
        <dbReference type="Pfam" id="PF06439"/>
    </source>
</evidence>
<dbReference type="SUPFAM" id="SSF48239">
    <property type="entry name" value="Terpenoid cyclases/Protein prenyltransferases"/>
    <property type="match status" value="2"/>
</dbReference>
<keyword evidence="1 3" id="KW-0732">Signal</keyword>
<evidence type="ECO:0000313" key="7">
    <source>
        <dbReference type="Proteomes" id="UP000186309"/>
    </source>
</evidence>
<keyword evidence="2" id="KW-0677">Repeat</keyword>
<evidence type="ECO:0000256" key="1">
    <source>
        <dbReference type="ARBA" id="ARBA00022729"/>
    </source>
</evidence>
<proteinExistence type="predicted"/>
<dbReference type="InterPro" id="IPR010496">
    <property type="entry name" value="AL/BT2_dom"/>
</dbReference>
<dbReference type="Pfam" id="PF00432">
    <property type="entry name" value="Prenyltrans"/>
    <property type="match status" value="2"/>
</dbReference>
<dbReference type="InterPro" id="IPR008930">
    <property type="entry name" value="Terpenoid_cyclase/PrenylTrfase"/>
</dbReference>
<dbReference type="RefSeq" id="WP_076343781.1">
    <property type="nucleotide sequence ID" value="NZ_CP019082.1"/>
</dbReference>
<dbReference type="InterPro" id="IPR050955">
    <property type="entry name" value="Plant_Biomass_Hydrol_Est"/>
</dbReference>
<dbReference type="AlphaFoldDB" id="A0A1U7CL40"/>
<feature type="domain" description="Prenyltransferase alpha-alpha toroid" evidence="4">
    <location>
        <begin position="143"/>
        <end position="280"/>
    </location>
</feature>
<name>A0A1U7CL40_9BACT</name>
<keyword evidence="7" id="KW-1185">Reference proteome</keyword>
<dbReference type="Pfam" id="PF06439">
    <property type="entry name" value="3keto-disac_hyd"/>
    <property type="match status" value="1"/>
</dbReference>
<dbReference type="InterPro" id="IPR000801">
    <property type="entry name" value="Esterase-like"/>
</dbReference>
<evidence type="ECO:0000313" key="6">
    <source>
        <dbReference type="EMBL" id="APW59627.1"/>
    </source>
</evidence>
<dbReference type="PANTHER" id="PTHR43037:SF1">
    <property type="entry name" value="BLL1128 PROTEIN"/>
    <property type="match status" value="1"/>
</dbReference>
<dbReference type="KEGG" id="pbor:BSF38_01054"/>
<accession>A0A1U7CL40</accession>
<dbReference type="STRING" id="1387353.BSF38_01054"/>
<dbReference type="InterPro" id="IPR001330">
    <property type="entry name" value="Prenyltrans"/>
</dbReference>
<dbReference type="Gene3D" id="1.50.10.20">
    <property type="match status" value="2"/>
</dbReference>
<sequence>MRRLIATLAVGLVCGTFARAQSPADFAQTAAYVAALQNKDGGFGAAAGQPSSLGSTSTALRILHYVGGSVPDVIGCIKFVKSCQVEGGGFAQTPGGKPDSLTTSSGLMAAAELKIADQKMIDSAIAYFHDNSKAFEEVRLAIAALEAVGAKSPDFERWLEPFHKLRQPDGGFGGGADAAFNAGTYAATVLRTGATLQNSEMAVAAIKAGQQADGGWSKNGGPSDLGSSYRVMRALFMLKEKPDVDRLLGFIARCRHSDGSYSSTPGTPGNLGGTYTATIITNWLRRLGGEPPVVETAGYTPMFNGKDLTGWEGDTSVWAVRDGLLVGKSNGLDHNEFLAFKEPYRDFVLSLSFRLINGSGNSGVQFRSVRVPGTEMSGYQADIGEGYWASLYDESRRNKTLVKGSEDALKKLNKDGWNRYVVRAFGDKITIHLNGALAVEYRETDPGVARDGLIAVQVHGGPPMEVQFKDIQIQRVPSPDEADAKSPGFHLQSVDTEKGPYKYTVYVPENYDASKTYPAILFLHGGGERGNDGKIPSQVGFGPAIVHRPGGVPAVVVFPQARETWKADSDDAKAALKALDAVSSTYKVDPKRVIVTGLSMGGMGSLSLAAKYPEKFAAVVLVCGPGKVEDVEKFKNLPIRGYVGDADSPRVHLGMRTLIEALRATGAHPGYTEFRGVGHLSWNRAYNDPDLIDWMVAQRRP</sequence>
<dbReference type="EMBL" id="CP019082">
    <property type="protein sequence ID" value="APW59627.1"/>
    <property type="molecule type" value="Genomic_DNA"/>
</dbReference>
<keyword evidence="6" id="KW-0378">Hydrolase</keyword>
<organism evidence="6 7">
    <name type="scientific">Paludisphaera borealis</name>
    <dbReference type="NCBI Taxonomy" id="1387353"/>
    <lineage>
        <taxon>Bacteria</taxon>
        <taxon>Pseudomonadati</taxon>
        <taxon>Planctomycetota</taxon>
        <taxon>Planctomycetia</taxon>
        <taxon>Isosphaerales</taxon>
        <taxon>Isosphaeraceae</taxon>
        <taxon>Paludisphaera</taxon>
    </lineage>
</organism>
<reference evidence="7" key="1">
    <citation type="submission" date="2016-12" db="EMBL/GenBank/DDBJ databases">
        <title>Comparative genomics of four Isosphaeraceae planctomycetes: a common pool of plasmids and glycoside hydrolase genes.</title>
        <authorList>
            <person name="Ivanova A."/>
        </authorList>
    </citation>
    <scope>NUCLEOTIDE SEQUENCE [LARGE SCALE GENOMIC DNA]</scope>
    <source>
        <strain evidence="7">PX4</strain>
    </source>
</reference>
<dbReference type="InterPro" id="IPR029058">
    <property type="entry name" value="AB_hydrolase_fold"/>
</dbReference>
<feature type="domain" description="3-keto-alpha-glucoside-1,2-lyase/3-keto-2-hydroxy-glucal hydratase" evidence="5">
    <location>
        <begin position="298"/>
        <end position="474"/>
    </location>
</feature>
<dbReference type="OrthoDB" id="9764953at2"/>
<dbReference type="Proteomes" id="UP000186309">
    <property type="component" value="Chromosome"/>
</dbReference>
<dbReference type="PANTHER" id="PTHR43037">
    <property type="entry name" value="UNNAMED PRODUCT-RELATED"/>
    <property type="match status" value="1"/>
</dbReference>
<evidence type="ECO:0000256" key="3">
    <source>
        <dbReference type="SAM" id="SignalP"/>
    </source>
</evidence>
<dbReference type="SUPFAM" id="SSF53474">
    <property type="entry name" value="alpha/beta-Hydrolases"/>
    <property type="match status" value="1"/>
</dbReference>
<dbReference type="GO" id="GO:0016787">
    <property type="term" value="F:hydrolase activity"/>
    <property type="evidence" value="ECO:0007669"/>
    <property type="project" value="UniProtKB-KW"/>
</dbReference>
<dbReference type="CDD" id="cd00688">
    <property type="entry name" value="ISOPREN_C2_like"/>
    <property type="match status" value="1"/>
</dbReference>
<protein>
    <submittedName>
        <fullName evidence="6">Putative beta-jelly-roll-type glycoside hydrolase and putative alpha/beta-hydrolase-type carbohydrate esterase</fullName>
    </submittedName>
</protein>
<gene>
    <name evidence="6" type="ORF">BSF38_01054</name>
</gene>
<dbReference type="Gene3D" id="3.40.50.1820">
    <property type="entry name" value="alpha/beta hydrolase"/>
    <property type="match status" value="1"/>
</dbReference>
<evidence type="ECO:0000259" key="4">
    <source>
        <dbReference type="Pfam" id="PF00432"/>
    </source>
</evidence>
<dbReference type="Pfam" id="PF00756">
    <property type="entry name" value="Esterase"/>
    <property type="match status" value="1"/>
</dbReference>